<dbReference type="Proteomes" id="UP000186817">
    <property type="component" value="Unassembled WGS sequence"/>
</dbReference>
<accession>A0A1Q9E681</accession>
<keyword evidence="1" id="KW-1133">Transmembrane helix</keyword>
<dbReference type="AlphaFoldDB" id="A0A1Q9E681"/>
<dbReference type="OrthoDB" id="411658at2759"/>
<evidence type="ECO:0000313" key="2">
    <source>
        <dbReference type="EMBL" id="OLQ02919.1"/>
    </source>
</evidence>
<keyword evidence="1" id="KW-0472">Membrane</keyword>
<dbReference type="EMBL" id="LSRX01000250">
    <property type="protein sequence ID" value="OLQ02919.1"/>
    <property type="molecule type" value="Genomic_DNA"/>
</dbReference>
<proteinExistence type="predicted"/>
<reference evidence="2 3" key="1">
    <citation type="submission" date="2016-02" db="EMBL/GenBank/DDBJ databases">
        <title>Genome analysis of coral dinoflagellate symbionts highlights evolutionary adaptations to a symbiotic lifestyle.</title>
        <authorList>
            <person name="Aranda M."/>
            <person name="Li Y."/>
            <person name="Liew Y.J."/>
            <person name="Baumgarten S."/>
            <person name="Simakov O."/>
            <person name="Wilson M."/>
            <person name="Piel J."/>
            <person name="Ashoor H."/>
            <person name="Bougouffa S."/>
            <person name="Bajic V.B."/>
            <person name="Ryu T."/>
            <person name="Ravasi T."/>
            <person name="Bayer T."/>
            <person name="Micklem G."/>
            <person name="Kim H."/>
            <person name="Bhak J."/>
            <person name="Lajeunesse T.C."/>
            <person name="Voolstra C.R."/>
        </authorList>
    </citation>
    <scope>NUCLEOTIDE SEQUENCE [LARGE SCALE GENOMIC DNA]</scope>
    <source>
        <strain evidence="2 3">CCMP2467</strain>
    </source>
</reference>
<keyword evidence="1" id="KW-0812">Transmembrane</keyword>
<protein>
    <submittedName>
        <fullName evidence="2">Uncharacterized protein</fullName>
    </submittedName>
</protein>
<sequence>MEDDLDRWEARKAQEATEQTQFSVPQSIYLSWIRQELDDEQACMELPFMILVVISFTLMAVLALSQHVVLSVEQAIEQDIMQNANFAFNEYMGHKTLVDVHSFGDFWSWLRLGFVPLVLPRGWGYSERRVPDVTSVFGLSDTAVQAPNAWDFENRYRAPVAGDYLHYNRIIGGLRFRQQVAPDGPCRFPGSASQELFDRWYAKPCMPAYEMLPSTSLPSSFAPPLDDDLLITLLPQKPVGPLPRHMRLKVRNITTVTQEVLALLAVVSQGIRGGNQQENQQGEWKHDPRQDGDWYYDDWLSWDDHGWNSGWIGSFDDWSGGWSWYDDDWSYWPDDWSWNMQNWWNAEQPSTATATVRGAKPGLMTNLFVGACVLNGALSATVPPLPPRNAPRMESLCFEDRLVECHLQAGLVHKSWILFDSGACVNSCPEWFAPDYPVFPLNESAAELRSLSVETLNVQGRKIVQLDCGNGHSLSVLSYVYTGIPFALVNLARMLLQDFWTVMEKLFGPALVDLTENPIPIVR</sequence>
<evidence type="ECO:0000256" key="1">
    <source>
        <dbReference type="SAM" id="Phobius"/>
    </source>
</evidence>
<evidence type="ECO:0000313" key="3">
    <source>
        <dbReference type="Proteomes" id="UP000186817"/>
    </source>
</evidence>
<keyword evidence="3" id="KW-1185">Reference proteome</keyword>
<comment type="caution">
    <text evidence="2">The sequence shown here is derived from an EMBL/GenBank/DDBJ whole genome shotgun (WGS) entry which is preliminary data.</text>
</comment>
<gene>
    <name evidence="2" type="ORF">AK812_SmicGene14184</name>
</gene>
<feature type="transmembrane region" description="Helical" evidence="1">
    <location>
        <begin position="46"/>
        <end position="64"/>
    </location>
</feature>
<organism evidence="2 3">
    <name type="scientific">Symbiodinium microadriaticum</name>
    <name type="common">Dinoflagellate</name>
    <name type="synonym">Zooxanthella microadriatica</name>
    <dbReference type="NCBI Taxonomy" id="2951"/>
    <lineage>
        <taxon>Eukaryota</taxon>
        <taxon>Sar</taxon>
        <taxon>Alveolata</taxon>
        <taxon>Dinophyceae</taxon>
        <taxon>Suessiales</taxon>
        <taxon>Symbiodiniaceae</taxon>
        <taxon>Symbiodinium</taxon>
    </lineage>
</organism>
<name>A0A1Q9E681_SYMMI</name>